<evidence type="ECO:0000256" key="1">
    <source>
        <dbReference type="ARBA" id="ARBA00019852"/>
    </source>
</evidence>
<evidence type="ECO:0000313" key="10">
    <source>
        <dbReference type="EMBL" id="QEM81416.1"/>
    </source>
</evidence>
<sequence length="776" mass="88422">MVKVREDQPLTTEGLVDIDQWVARLQEDVKVPSPQELIEACRLAHALERESPHPHKSWLKDGSSFRMGLEMADILGELRLDQTAIEAAVLYRAVREELIPLEQVAKRFGEEVASLIQGVLQMAAISNLHPNTPGLQQQDQEDNLRKMLVNMIDDVRVALIKIAERTCALRQVRDAPREKRLRVAQEVFDIYAPLAHRLGIGQLKWELEDLSFRYLHEDDYKTIAKQLAEKRLDRDRYINDVVETLKSLMVEQGIESYQVDGRAKHIYSIWRKMKRKRIAFSQVHDIRAVRILVPTVRDCYTMLGIVHSRWHHVPDEFDDYIANPKKNGYQSLHTAVFGPENKVLEIQIRTFEMHEEAELGVCAHWRYKGHDTSAKSASYEEKIAWLRQVLEWHEEVGELGDLREGLNTDVAPDRIYVFTPDGHVVDLPRMATPIDFAYRVHTEVGHRCRGAKVNGRIVPLTYRLKTGQQVEILTGNQSAPSRDWLNPTLGFVRTSRARAKIQSWFKHQARDRNLEEGRALFEREMKRLDVEDMDLDQLAKKVNYTGAEDMYAALGAGDLRIGQVLHQAQQLFGENDDQERLERLLAKPRKPSKGAESDITVLGVGNLKTSMANCCHPVPGEPIVGFITQGRGVTVHREDCPNILQLRLDEPQRVIEVEWGERARTQYPVDVEVLAWDRSGLLRDVTAVLGHDKVNVLAINTRTNTDDGIARMSITVEVDGLETLGRLFARIQQLSNIIEVKRLRGTGGGAPASPQRHSQHNPSHQGTTHHRKGGRT</sequence>
<dbReference type="InterPro" id="IPR004095">
    <property type="entry name" value="TGS"/>
</dbReference>
<evidence type="ECO:0000256" key="6">
    <source>
        <dbReference type="RuleBase" id="RU003847"/>
    </source>
</evidence>
<dbReference type="InterPro" id="IPR045600">
    <property type="entry name" value="RelA/SpoT_AH_RIS"/>
</dbReference>
<dbReference type="InterPro" id="IPR004811">
    <property type="entry name" value="RelA/Spo_fam"/>
</dbReference>
<keyword evidence="11" id="KW-1185">Reference proteome</keyword>
<dbReference type="SUPFAM" id="SSF81301">
    <property type="entry name" value="Nucleotidyltransferase"/>
    <property type="match status" value="1"/>
</dbReference>
<dbReference type="GO" id="GO:0042594">
    <property type="term" value="P:response to starvation"/>
    <property type="evidence" value="ECO:0007669"/>
    <property type="project" value="TreeGrafter"/>
</dbReference>
<dbReference type="GO" id="GO:0015949">
    <property type="term" value="P:nucleobase-containing small molecule interconversion"/>
    <property type="evidence" value="ECO:0007669"/>
    <property type="project" value="UniProtKB-ARBA"/>
</dbReference>
<dbReference type="InterPro" id="IPR045865">
    <property type="entry name" value="ACT-like_dom_sf"/>
</dbReference>
<dbReference type="FunFam" id="3.10.20.30:FF:000002">
    <property type="entry name" value="GTP pyrophosphokinase (RelA/SpoT)"/>
    <property type="match status" value="1"/>
</dbReference>
<feature type="region of interest" description="Disordered" evidence="7">
    <location>
        <begin position="745"/>
        <end position="776"/>
    </location>
</feature>
<dbReference type="GO" id="GO:0005886">
    <property type="term" value="C:plasma membrane"/>
    <property type="evidence" value="ECO:0007669"/>
    <property type="project" value="TreeGrafter"/>
</dbReference>
<accession>A0A5C1NDV9</accession>
<organism evidence="10 11">
    <name type="scientific">Halomonas binhaiensis</name>
    <dbReference type="NCBI Taxonomy" id="2562282"/>
    <lineage>
        <taxon>Bacteria</taxon>
        <taxon>Pseudomonadati</taxon>
        <taxon>Pseudomonadota</taxon>
        <taxon>Gammaproteobacteria</taxon>
        <taxon>Oceanospirillales</taxon>
        <taxon>Halomonadaceae</taxon>
        <taxon>Halomonas</taxon>
    </lineage>
</organism>
<feature type="domain" description="TGS" evidence="9">
    <location>
        <begin position="413"/>
        <end position="474"/>
    </location>
</feature>
<dbReference type="Pfam" id="PF02824">
    <property type="entry name" value="TGS"/>
    <property type="match status" value="1"/>
</dbReference>
<reference evidence="10" key="1">
    <citation type="submission" date="2021-02" db="EMBL/GenBank/DDBJ databases">
        <title>Strain Y2R2, a novel species of the genus Halomonas.</title>
        <authorList>
            <person name="Huang H."/>
        </authorList>
    </citation>
    <scope>NUCLEOTIDE SEQUENCE</scope>
    <source>
        <strain evidence="10">Y2R2</strain>
    </source>
</reference>
<feature type="domain" description="ACT" evidence="8">
    <location>
        <begin position="670"/>
        <end position="748"/>
    </location>
</feature>
<evidence type="ECO:0000256" key="5">
    <source>
        <dbReference type="ARBA" id="ARBA00033308"/>
    </source>
</evidence>
<dbReference type="RefSeq" id="WP_149284427.1">
    <property type="nucleotide sequence ID" value="NZ_CP038437.2"/>
</dbReference>
<dbReference type="PANTHER" id="PTHR21262">
    <property type="entry name" value="GUANOSINE-3',5'-BIS DIPHOSPHATE 3'-PYROPHOSPHOHYDROLASE"/>
    <property type="match status" value="1"/>
</dbReference>
<dbReference type="GO" id="GO:0008893">
    <property type="term" value="F:guanosine-3',5'-bis(diphosphate) 3'-diphosphatase activity"/>
    <property type="evidence" value="ECO:0007669"/>
    <property type="project" value="TreeGrafter"/>
</dbReference>
<dbReference type="CDD" id="cd05399">
    <property type="entry name" value="NT_Rel-Spo_like"/>
    <property type="match status" value="1"/>
</dbReference>
<dbReference type="AlphaFoldDB" id="A0A5C1NDV9"/>
<evidence type="ECO:0000256" key="2">
    <source>
        <dbReference type="ARBA" id="ARBA00025704"/>
    </source>
</evidence>
<dbReference type="PANTHER" id="PTHR21262:SF31">
    <property type="entry name" value="GTP PYROPHOSPHOKINASE"/>
    <property type="match status" value="1"/>
</dbReference>
<keyword evidence="10" id="KW-0808">Transferase</keyword>
<dbReference type="SUPFAM" id="SSF81271">
    <property type="entry name" value="TGS-like"/>
    <property type="match status" value="1"/>
</dbReference>
<dbReference type="PROSITE" id="PS51671">
    <property type="entry name" value="ACT"/>
    <property type="match status" value="1"/>
</dbReference>
<dbReference type="Gene3D" id="3.30.460.10">
    <property type="entry name" value="Beta Polymerase, domain 2"/>
    <property type="match status" value="1"/>
</dbReference>
<dbReference type="Pfam" id="PF19296">
    <property type="entry name" value="RelA_AH_RIS"/>
    <property type="match status" value="1"/>
</dbReference>
<dbReference type="SUPFAM" id="SSF55021">
    <property type="entry name" value="ACT-like"/>
    <property type="match status" value="1"/>
</dbReference>
<proteinExistence type="inferred from homology"/>
<dbReference type="CDD" id="cd04876">
    <property type="entry name" value="ACT_RelA-SpoT"/>
    <property type="match status" value="1"/>
</dbReference>
<dbReference type="Gene3D" id="1.10.3210.10">
    <property type="entry name" value="Hypothetical protein af1432"/>
    <property type="match status" value="1"/>
</dbReference>
<dbReference type="SMART" id="SM00954">
    <property type="entry name" value="RelA_SpoT"/>
    <property type="match status" value="1"/>
</dbReference>
<evidence type="ECO:0000313" key="11">
    <source>
        <dbReference type="Proteomes" id="UP000324285"/>
    </source>
</evidence>
<comment type="function">
    <text evidence="6">In eubacteria ppGpp (guanosine 3'-diphosphate 5'-diphosphate) is a mediator of the stringent response that coordinates a variety of cellular activities in response to changes in nutritional abundance.</text>
</comment>
<dbReference type="Gene3D" id="3.30.70.260">
    <property type="match status" value="1"/>
</dbReference>
<comment type="similarity">
    <text evidence="6">Belongs to the relA/spoT family.</text>
</comment>
<dbReference type="Pfam" id="PF13291">
    <property type="entry name" value="ACT_4"/>
    <property type="match status" value="1"/>
</dbReference>
<dbReference type="PROSITE" id="PS51880">
    <property type="entry name" value="TGS"/>
    <property type="match status" value="1"/>
</dbReference>
<evidence type="ECO:0000256" key="3">
    <source>
        <dbReference type="ARBA" id="ARBA00029754"/>
    </source>
</evidence>
<dbReference type="GO" id="GO:0008728">
    <property type="term" value="F:GTP diphosphokinase activity"/>
    <property type="evidence" value="ECO:0007669"/>
    <property type="project" value="TreeGrafter"/>
</dbReference>
<evidence type="ECO:0000259" key="9">
    <source>
        <dbReference type="PROSITE" id="PS51880"/>
    </source>
</evidence>
<dbReference type="NCBIfam" id="TIGR00691">
    <property type="entry name" value="spoT_relA"/>
    <property type="match status" value="1"/>
</dbReference>
<protein>
    <recommendedName>
        <fullName evidence="1">GTP pyrophosphokinase</fullName>
    </recommendedName>
    <alternativeName>
        <fullName evidence="4">(p)ppGpp synthase</fullName>
    </alternativeName>
    <alternativeName>
        <fullName evidence="3">ATP:GTP 3'-pyrophosphotransferase</fullName>
    </alternativeName>
    <alternativeName>
        <fullName evidence="5">ppGpp synthase I</fullName>
    </alternativeName>
</protein>
<gene>
    <name evidence="10" type="primary">relA</name>
    <name evidence="10" type="ORF">E4T21_07580</name>
</gene>
<dbReference type="InterPro" id="IPR033655">
    <property type="entry name" value="TGS_RelA/SpoT"/>
</dbReference>
<dbReference type="InterPro" id="IPR043519">
    <property type="entry name" value="NT_sf"/>
</dbReference>
<dbReference type="InterPro" id="IPR002912">
    <property type="entry name" value="ACT_dom"/>
</dbReference>
<dbReference type="OrthoDB" id="9805041at2"/>
<dbReference type="Proteomes" id="UP000324285">
    <property type="component" value="Chromosome"/>
</dbReference>
<name>A0A5C1NDV9_9GAMM</name>
<dbReference type="Pfam" id="PF04607">
    <property type="entry name" value="RelA_SpoT"/>
    <property type="match status" value="1"/>
</dbReference>
<dbReference type="Gene3D" id="3.10.20.30">
    <property type="match status" value="1"/>
</dbReference>
<dbReference type="Pfam" id="PF13328">
    <property type="entry name" value="HD_4"/>
    <property type="match status" value="1"/>
</dbReference>
<dbReference type="NCBIfam" id="NF008124">
    <property type="entry name" value="PRK10872.1"/>
    <property type="match status" value="1"/>
</dbReference>
<evidence type="ECO:0000256" key="7">
    <source>
        <dbReference type="SAM" id="MobiDB-lite"/>
    </source>
</evidence>
<dbReference type="InterPro" id="IPR012675">
    <property type="entry name" value="Beta-grasp_dom_sf"/>
</dbReference>
<dbReference type="EMBL" id="CP038437">
    <property type="protein sequence ID" value="QEM81416.1"/>
    <property type="molecule type" value="Genomic_DNA"/>
</dbReference>
<evidence type="ECO:0000259" key="8">
    <source>
        <dbReference type="PROSITE" id="PS51671"/>
    </source>
</evidence>
<feature type="compositionally biased region" description="Basic residues" evidence="7">
    <location>
        <begin position="767"/>
        <end position="776"/>
    </location>
</feature>
<dbReference type="GO" id="GO:0015969">
    <property type="term" value="P:guanosine tetraphosphate metabolic process"/>
    <property type="evidence" value="ECO:0007669"/>
    <property type="project" value="InterPro"/>
</dbReference>
<dbReference type="SUPFAM" id="SSF109604">
    <property type="entry name" value="HD-domain/PDEase-like"/>
    <property type="match status" value="1"/>
</dbReference>
<dbReference type="InterPro" id="IPR012676">
    <property type="entry name" value="TGS-like"/>
</dbReference>
<dbReference type="InterPro" id="IPR007685">
    <property type="entry name" value="RelA_SpoT"/>
</dbReference>
<dbReference type="KEGG" id="hbh:E4T21_07580"/>
<dbReference type="CDD" id="cd01668">
    <property type="entry name" value="TGS_RSH"/>
    <property type="match status" value="1"/>
</dbReference>
<dbReference type="FunFam" id="3.30.460.10:FF:000001">
    <property type="entry name" value="GTP pyrophosphokinase RelA"/>
    <property type="match status" value="1"/>
</dbReference>
<dbReference type="GO" id="GO:0016301">
    <property type="term" value="F:kinase activity"/>
    <property type="evidence" value="ECO:0007669"/>
    <property type="project" value="UniProtKB-KW"/>
</dbReference>
<evidence type="ECO:0000256" key="4">
    <source>
        <dbReference type="ARBA" id="ARBA00032407"/>
    </source>
</evidence>
<comment type="pathway">
    <text evidence="2">Purine metabolism.</text>
</comment>